<reference evidence="1" key="1">
    <citation type="submission" date="2022-07" db="EMBL/GenBank/DDBJ databases">
        <authorList>
            <person name="Macas J."/>
            <person name="Novak P."/>
            <person name="Neumann P."/>
        </authorList>
    </citation>
    <scope>NUCLEOTIDE SEQUENCE</scope>
</reference>
<gene>
    <name evidence="1" type="ORF">CEPIT_LOCUS30043</name>
</gene>
<sequence length="97" mass="11059">MTANQYGVLLFSSDDKKLLFSSDDSKASHFEDSIMTAKQKLSFLLVRRHDHHHYLCDTTAPTYGGIREVGCMRPYSSTKAHKDCFERTIMKIASKIV</sequence>
<evidence type="ECO:0000313" key="2">
    <source>
        <dbReference type="Proteomes" id="UP001152523"/>
    </source>
</evidence>
<evidence type="ECO:0000313" key="1">
    <source>
        <dbReference type="EMBL" id="CAH9129687.1"/>
    </source>
</evidence>
<protein>
    <submittedName>
        <fullName evidence="1">Uncharacterized protein</fullName>
    </submittedName>
</protein>
<comment type="caution">
    <text evidence="1">The sequence shown here is derived from an EMBL/GenBank/DDBJ whole genome shotgun (WGS) entry which is preliminary data.</text>
</comment>
<dbReference type="AlphaFoldDB" id="A0AAV0F2G0"/>
<dbReference type="EMBL" id="CAMAPF010000956">
    <property type="protein sequence ID" value="CAH9129687.1"/>
    <property type="molecule type" value="Genomic_DNA"/>
</dbReference>
<proteinExistence type="predicted"/>
<keyword evidence="2" id="KW-1185">Reference proteome</keyword>
<dbReference type="Proteomes" id="UP001152523">
    <property type="component" value="Unassembled WGS sequence"/>
</dbReference>
<name>A0AAV0F2G0_9ASTE</name>
<accession>A0AAV0F2G0</accession>
<organism evidence="1 2">
    <name type="scientific">Cuscuta epithymum</name>
    <dbReference type="NCBI Taxonomy" id="186058"/>
    <lineage>
        <taxon>Eukaryota</taxon>
        <taxon>Viridiplantae</taxon>
        <taxon>Streptophyta</taxon>
        <taxon>Embryophyta</taxon>
        <taxon>Tracheophyta</taxon>
        <taxon>Spermatophyta</taxon>
        <taxon>Magnoliopsida</taxon>
        <taxon>eudicotyledons</taxon>
        <taxon>Gunneridae</taxon>
        <taxon>Pentapetalae</taxon>
        <taxon>asterids</taxon>
        <taxon>lamiids</taxon>
        <taxon>Solanales</taxon>
        <taxon>Convolvulaceae</taxon>
        <taxon>Cuscuteae</taxon>
        <taxon>Cuscuta</taxon>
        <taxon>Cuscuta subgen. Cuscuta</taxon>
    </lineage>
</organism>